<name>A0A8T8I6K7_9PSEU</name>
<reference evidence="1" key="1">
    <citation type="submission" date="2021-04" db="EMBL/GenBank/DDBJ databases">
        <title>Saccharothrix algeriensis WGS.</title>
        <authorList>
            <person name="Stuskova K."/>
            <person name="Hakalova E."/>
            <person name="Tebbal A.B."/>
            <person name="Eichmeier A."/>
        </authorList>
    </citation>
    <scope>NUCLEOTIDE SEQUENCE</scope>
    <source>
        <strain evidence="1">NRRL B-24137</strain>
    </source>
</reference>
<protein>
    <submittedName>
        <fullName evidence="1">Tetratricopeptide repeat protein</fullName>
    </submittedName>
</protein>
<accession>A0A8T8I6K7</accession>
<gene>
    <name evidence="1" type="ORF">J7S33_31020</name>
</gene>
<sequence>DTLASRNNLALAYQAAGRTAEAIALHRHTLATREEVLGPDHPGTAATRE</sequence>
<dbReference type="Pfam" id="PF13374">
    <property type="entry name" value="TPR_10"/>
    <property type="match status" value="1"/>
</dbReference>
<dbReference type="InterPro" id="IPR011990">
    <property type="entry name" value="TPR-like_helical_dom_sf"/>
</dbReference>
<proteinExistence type="predicted"/>
<feature type="non-terminal residue" evidence="1">
    <location>
        <position position="49"/>
    </location>
</feature>
<evidence type="ECO:0000313" key="2">
    <source>
        <dbReference type="Proteomes" id="UP000671828"/>
    </source>
</evidence>
<dbReference type="EMBL" id="CP072788">
    <property type="protein sequence ID" value="QTR06503.1"/>
    <property type="molecule type" value="Genomic_DNA"/>
</dbReference>
<dbReference type="Proteomes" id="UP000671828">
    <property type="component" value="Chromosome"/>
</dbReference>
<evidence type="ECO:0000313" key="1">
    <source>
        <dbReference type="EMBL" id="QTR06503.1"/>
    </source>
</evidence>
<organism evidence="1 2">
    <name type="scientific">Saccharothrix algeriensis</name>
    <dbReference type="NCBI Taxonomy" id="173560"/>
    <lineage>
        <taxon>Bacteria</taxon>
        <taxon>Bacillati</taxon>
        <taxon>Actinomycetota</taxon>
        <taxon>Actinomycetes</taxon>
        <taxon>Pseudonocardiales</taxon>
        <taxon>Pseudonocardiaceae</taxon>
        <taxon>Saccharothrix</taxon>
    </lineage>
</organism>
<dbReference type="SUPFAM" id="SSF48452">
    <property type="entry name" value="TPR-like"/>
    <property type="match status" value="1"/>
</dbReference>
<feature type="non-terminal residue" evidence="1">
    <location>
        <position position="1"/>
    </location>
</feature>
<dbReference type="AlphaFoldDB" id="A0A8T8I6K7"/>
<dbReference type="Gene3D" id="1.25.40.10">
    <property type="entry name" value="Tetratricopeptide repeat domain"/>
    <property type="match status" value="1"/>
</dbReference>